<dbReference type="PANTHER" id="PTHR42881:SF13">
    <property type="entry name" value="PROLYL ENDOPEPTIDASE"/>
    <property type="match status" value="1"/>
</dbReference>
<dbReference type="Gene3D" id="2.130.10.120">
    <property type="entry name" value="Prolyl oligopeptidase, N-terminal domain"/>
    <property type="match status" value="1"/>
</dbReference>
<dbReference type="InterPro" id="IPR001375">
    <property type="entry name" value="Peptidase_S9_cat"/>
</dbReference>
<dbReference type="KEGG" id="msea:METESE_07260"/>
<sequence length="691" mass="76601">MPSTLTNLLLGVSLVTTLHAQDDKYQWLEDVMGEKSLAWVKEANAQTSAKLEGTAEYKALEADLLKILDSKARIPMVTKAGNYFYNLWQDADHPRGLWRRTTLAEYRKAEPRWETVLDIDALGKAEKKGWVFKGAQFLRPQARLCLVSLSPGGSDAVEVREFDVEAKAFVKGGFQTPLAKTNVDWVDANTLFVGTDFGKGTLTTSGYARQARRWKRGTPLASAEVVFEGLETDMSASANHDDTPGFERDLLIRTPTFFTNEYFLLNKDGSRTKLDVPADAHAGFHREWFVVQPRTAWTVGGHTYAGGSLLVIKADAFLKGERTFDVLFEPTPASSLAGVAWTRHRAILHLNEDVKNRLVEVRHGKDGWTRKPLTWAPAIGTLALRPVDADTSDDCWLVTSDFQTPTTLSLVAAGKAPERLKALPALFDASKLETTQHFAVSKDGTRVPYFMVAPKGMKLDGSHPTHLYAYGGFEVSQIPGYNAPLGRAWLSKGYVYVLANIRGGGEYGPRWHQAALKANRHKAYEDLAAVAEDLVKRGVTAPKHLGVRGGSNGGLLVGNMLTQYPGLFGAVVCQVPLLDMKRYSHLLAGASWMAEYGDPDKPEEWAFVQTFSPYHLVKADGHYPPTLFMTTTRDDRVHPAHARKMFAKMKDMGHDVLYFENVEGGHGSGADNRQTAHFLALQFDFMEQKLK</sequence>
<dbReference type="EMBL" id="AP027081">
    <property type="protein sequence ID" value="BDU75768.1"/>
    <property type="molecule type" value="Genomic_DNA"/>
</dbReference>
<dbReference type="AlphaFoldDB" id="A0AA48HCI4"/>
<evidence type="ECO:0000256" key="2">
    <source>
        <dbReference type="ARBA" id="ARBA00022801"/>
    </source>
</evidence>
<dbReference type="PANTHER" id="PTHR42881">
    <property type="entry name" value="PROLYL ENDOPEPTIDASE"/>
    <property type="match status" value="1"/>
</dbReference>
<reference evidence="6" key="1">
    <citation type="journal article" date="2023" name="Int. J. Syst. Evol. Microbiol.">
        <title>Mesoterricola silvestris gen. nov., sp. nov., Mesoterricola sediminis sp. nov., Geothrix oryzae sp. nov., Geothrix edaphica sp. nov., Geothrix rubra sp. nov., and Geothrix limicola sp. nov., six novel members of Acidobacteriota isolated from soils.</title>
        <authorList>
            <person name="Itoh H."/>
            <person name="Sugisawa Y."/>
            <person name="Mise K."/>
            <person name="Xu Z."/>
            <person name="Kuniyasu M."/>
            <person name="Ushijima N."/>
            <person name="Kawano K."/>
            <person name="Kobayashi E."/>
            <person name="Shiratori Y."/>
            <person name="Masuda Y."/>
            <person name="Senoo K."/>
        </authorList>
    </citation>
    <scope>NUCLEOTIDE SEQUENCE</scope>
    <source>
        <strain evidence="6">W786</strain>
    </source>
</reference>
<keyword evidence="1" id="KW-0645">Protease</keyword>
<feature type="domain" description="Peptidase S9A N-terminal" evidence="5">
    <location>
        <begin position="21"/>
        <end position="368"/>
    </location>
</feature>
<evidence type="ECO:0000259" key="4">
    <source>
        <dbReference type="Pfam" id="PF00326"/>
    </source>
</evidence>
<name>A0AA48HCI4_9BACT</name>
<dbReference type="GO" id="GO:0005829">
    <property type="term" value="C:cytosol"/>
    <property type="evidence" value="ECO:0007669"/>
    <property type="project" value="TreeGrafter"/>
</dbReference>
<feature type="domain" description="Peptidase S9 prolyl oligopeptidase catalytic" evidence="4">
    <location>
        <begin position="489"/>
        <end position="691"/>
    </location>
</feature>
<evidence type="ECO:0000256" key="3">
    <source>
        <dbReference type="ARBA" id="ARBA00022825"/>
    </source>
</evidence>
<proteinExistence type="predicted"/>
<dbReference type="RefSeq" id="WP_316411098.1">
    <property type="nucleotide sequence ID" value="NZ_AP027081.1"/>
</dbReference>
<protein>
    <submittedName>
        <fullName evidence="6">Prolyl oligopeptidase</fullName>
    </submittedName>
</protein>
<dbReference type="PRINTS" id="PR00862">
    <property type="entry name" value="PROLIGOPTASE"/>
</dbReference>
<dbReference type="Pfam" id="PF02897">
    <property type="entry name" value="Peptidase_S9_N"/>
    <property type="match status" value="1"/>
</dbReference>
<dbReference type="GO" id="GO:0004252">
    <property type="term" value="F:serine-type endopeptidase activity"/>
    <property type="evidence" value="ECO:0007669"/>
    <property type="project" value="InterPro"/>
</dbReference>
<dbReference type="SUPFAM" id="SSF53474">
    <property type="entry name" value="alpha/beta-Hydrolases"/>
    <property type="match status" value="1"/>
</dbReference>
<dbReference type="SUPFAM" id="SSF50993">
    <property type="entry name" value="Peptidase/esterase 'gauge' domain"/>
    <property type="match status" value="1"/>
</dbReference>
<dbReference type="Proteomes" id="UP001228113">
    <property type="component" value="Chromosome"/>
</dbReference>
<dbReference type="InterPro" id="IPR051167">
    <property type="entry name" value="Prolyl_oligopep/macrocyclase"/>
</dbReference>
<dbReference type="Pfam" id="PF00326">
    <property type="entry name" value="Peptidase_S9"/>
    <property type="match status" value="1"/>
</dbReference>
<keyword evidence="7" id="KW-1185">Reference proteome</keyword>
<dbReference type="GO" id="GO:0070012">
    <property type="term" value="F:oligopeptidase activity"/>
    <property type="evidence" value="ECO:0007669"/>
    <property type="project" value="TreeGrafter"/>
</dbReference>
<gene>
    <name evidence="6" type="ORF">METESE_07260</name>
</gene>
<dbReference type="Gene3D" id="3.40.50.1820">
    <property type="entry name" value="alpha/beta hydrolase"/>
    <property type="match status" value="1"/>
</dbReference>
<keyword evidence="2" id="KW-0378">Hydrolase</keyword>
<evidence type="ECO:0000259" key="5">
    <source>
        <dbReference type="Pfam" id="PF02897"/>
    </source>
</evidence>
<dbReference type="GO" id="GO:0006508">
    <property type="term" value="P:proteolysis"/>
    <property type="evidence" value="ECO:0007669"/>
    <property type="project" value="UniProtKB-KW"/>
</dbReference>
<dbReference type="InterPro" id="IPR029058">
    <property type="entry name" value="AB_hydrolase_fold"/>
</dbReference>
<dbReference type="InterPro" id="IPR023302">
    <property type="entry name" value="Pept_S9A_N"/>
</dbReference>
<accession>A0AA48HCI4</accession>
<dbReference type="InterPro" id="IPR002470">
    <property type="entry name" value="Peptidase_S9A"/>
</dbReference>
<keyword evidence="3" id="KW-0720">Serine protease</keyword>
<evidence type="ECO:0000313" key="7">
    <source>
        <dbReference type="Proteomes" id="UP001228113"/>
    </source>
</evidence>
<evidence type="ECO:0000313" key="6">
    <source>
        <dbReference type="EMBL" id="BDU75768.1"/>
    </source>
</evidence>
<organism evidence="6 7">
    <name type="scientific">Mesoterricola sediminis</name>
    <dbReference type="NCBI Taxonomy" id="2927980"/>
    <lineage>
        <taxon>Bacteria</taxon>
        <taxon>Pseudomonadati</taxon>
        <taxon>Acidobacteriota</taxon>
        <taxon>Holophagae</taxon>
        <taxon>Holophagales</taxon>
        <taxon>Holophagaceae</taxon>
        <taxon>Mesoterricola</taxon>
    </lineage>
</organism>
<evidence type="ECO:0000256" key="1">
    <source>
        <dbReference type="ARBA" id="ARBA00022670"/>
    </source>
</evidence>